<dbReference type="EMBL" id="JXXN02003007">
    <property type="protein sequence ID" value="THD22091.1"/>
    <property type="molecule type" value="Genomic_DNA"/>
</dbReference>
<feature type="transmembrane region" description="Helical" evidence="9">
    <location>
        <begin position="489"/>
        <end position="514"/>
    </location>
</feature>
<keyword evidence="8 9" id="KW-0472">Membrane</keyword>
<sequence length="632" mass="72835">MRFLLFCASVLLYTVPSECFLDLSGIIPNEYKRGQPVEVRAVKLASSKTQIPYKYYDLDFCKPDQVIHYDAENFGTFVLFRIFLGEILRGDRPVNTRYNIKMGMGVKCAVLCKKEMLSKQSITAFGEFILEDYSIHLTMDQLLGASLYRLDGTKGGRYNHGVRIGIVLDGVPYIYNHLKFKLQYNTADNDQHRLVGFEVEPFSISEVNFKFEGDSCELTKNPITLENWKAMKGDVKTLYFTYEVIWEPSDIRWASRWDIFLKSQGEQIHWFSIVNSLVIVMFLTSVISMILIRTLRKDIAKYNRDEDLEDILEESGWKLVHGDVFRPPRRPRLLTALVGSGVQIHCMVSIIIFFAMLGMLSPTSRGTLMSAAIFTYVFMGLFAGYYAGRLYKTLRGVLWRSTAIATGLLFPILVLSIGSVVNTCLWYRGSSATLPFTTILAMLSLWLCISLPLVYGGFFFGFRKRAYEMPVRTNQIPRAVPPPKFHQNLFVSTMLSGALPFGAVFIEVFFVYLAVWESRFYYFFGFLFAVFIILIICCSQVAIVLTYFQLCNEDYRWWWHTFIASGGPAVYLFIYSVFYYWTNLRITQFVPTVIYFGYTMIMVMAFWILTGTIGFVATFIFLRYIYAAIKID</sequence>
<evidence type="ECO:0000313" key="11">
    <source>
        <dbReference type="Proteomes" id="UP000230066"/>
    </source>
</evidence>
<reference evidence="10" key="1">
    <citation type="submission" date="2019-03" db="EMBL/GenBank/DDBJ databases">
        <title>Improved annotation for the trematode Fasciola hepatica.</title>
        <authorList>
            <person name="Choi Y.-J."/>
            <person name="Martin J."/>
            <person name="Mitreva M."/>
        </authorList>
    </citation>
    <scope>NUCLEOTIDE SEQUENCE [LARGE SCALE GENOMIC DNA]</scope>
</reference>
<organism evidence="10 11">
    <name type="scientific">Fasciola hepatica</name>
    <name type="common">Liver fluke</name>
    <dbReference type="NCBI Taxonomy" id="6192"/>
    <lineage>
        <taxon>Eukaryota</taxon>
        <taxon>Metazoa</taxon>
        <taxon>Spiralia</taxon>
        <taxon>Lophotrochozoa</taxon>
        <taxon>Platyhelminthes</taxon>
        <taxon>Trematoda</taxon>
        <taxon>Digenea</taxon>
        <taxon>Plagiorchiida</taxon>
        <taxon>Echinostomata</taxon>
        <taxon>Echinostomatoidea</taxon>
        <taxon>Fasciolidae</taxon>
        <taxon>Fasciola</taxon>
    </lineage>
</organism>
<keyword evidence="4 9" id="KW-0812">Transmembrane</keyword>
<comment type="similarity">
    <text evidence="3 9">Belongs to the nonaspanin (TM9SF) (TC 9.A.2) family.</text>
</comment>
<gene>
    <name evidence="10" type="ORF">D915_007116</name>
</gene>
<evidence type="ECO:0000256" key="3">
    <source>
        <dbReference type="ARBA" id="ARBA00005227"/>
    </source>
</evidence>
<evidence type="ECO:0000313" key="10">
    <source>
        <dbReference type="EMBL" id="THD22091.1"/>
    </source>
</evidence>
<dbReference type="PANTHER" id="PTHR10766:SF55">
    <property type="entry name" value="TRANSMEMBRANE 9 SUPERFAMILY MEMBER 4"/>
    <property type="match status" value="1"/>
</dbReference>
<proteinExistence type="inferred from homology"/>
<dbReference type="GO" id="GO:0016020">
    <property type="term" value="C:membrane"/>
    <property type="evidence" value="ECO:0007669"/>
    <property type="project" value="UniProtKB-SubCell"/>
</dbReference>
<keyword evidence="6 9" id="KW-1133">Transmembrane helix</keyword>
<dbReference type="AlphaFoldDB" id="A0A4E0R8H4"/>
<evidence type="ECO:0000256" key="7">
    <source>
        <dbReference type="ARBA" id="ARBA00023034"/>
    </source>
</evidence>
<evidence type="ECO:0000256" key="5">
    <source>
        <dbReference type="ARBA" id="ARBA00022729"/>
    </source>
</evidence>
<feature type="transmembrane region" description="Helical" evidence="9">
    <location>
        <begin position="593"/>
        <end position="626"/>
    </location>
</feature>
<keyword evidence="11" id="KW-1185">Reference proteome</keyword>
<evidence type="ECO:0000256" key="9">
    <source>
        <dbReference type="RuleBase" id="RU363079"/>
    </source>
</evidence>
<evidence type="ECO:0000256" key="6">
    <source>
        <dbReference type="ARBA" id="ARBA00022989"/>
    </source>
</evidence>
<name>A0A4E0R8H4_FASHE</name>
<evidence type="ECO:0000256" key="1">
    <source>
        <dbReference type="ARBA" id="ARBA00004141"/>
    </source>
</evidence>
<keyword evidence="7" id="KW-0333">Golgi apparatus</keyword>
<comment type="subcellular location">
    <subcellularLocation>
        <location evidence="2">Golgi apparatus</location>
    </subcellularLocation>
    <subcellularLocation>
        <location evidence="1">Membrane</location>
        <topology evidence="1">Multi-pass membrane protein</topology>
    </subcellularLocation>
</comment>
<evidence type="ECO:0000256" key="8">
    <source>
        <dbReference type="ARBA" id="ARBA00023136"/>
    </source>
</evidence>
<dbReference type="GO" id="GO:0005794">
    <property type="term" value="C:Golgi apparatus"/>
    <property type="evidence" value="ECO:0007669"/>
    <property type="project" value="UniProtKB-SubCell"/>
</dbReference>
<dbReference type="GO" id="GO:0072657">
    <property type="term" value="P:protein localization to membrane"/>
    <property type="evidence" value="ECO:0007669"/>
    <property type="project" value="TreeGrafter"/>
</dbReference>
<evidence type="ECO:0000256" key="2">
    <source>
        <dbReference type="ARBA" id="ARBA00004555"/>
    </source>
</evidence>
<feature type="transmembrane region" description="Helical" evidence="9">
    <location>
        <begin position="520"/>
        <end position="545"/>
    </location>
</feature>
<dbReference type="PANTHER" id="PTHR10766">
    <property type="entry name" value="TRANSMEMBRANE 9 SUPERFAMILY PROTEIN"/>
    <property type="match status" value="1"/>
</dbReference>
<dbReference type="Pfam" id="PF02990">
    <property type="entry name" value="EMP70"/>
    <property type="match status" value="1"/>
</dbReference>
<dbReference type="Proteomes" id="UP000230066">
    <property type="component" value="Unassembled WGS sequence"/>
</dbReference>
<dbReference type="InterPro" id="IPR004240">
    <property type="entry name" value="EMP70"/>
</dbReference>
<feature type="transmembrane region" description="Helical" evidence="9">
    <location>
        <begin position="270"/>
        <end position="292"/>
    </location>
</feature>
<feature type="transmembrane region" description="Helical" evidence="9">
    <location>
        <begin position="333"/>
        <end position="356"/>
    </location>
</feature>
<comment type="caution">
    <text evidence="10">The sequence shown here is derived from an EMBL/GenBank/DDBJ whole genome shotgun (WGS) entry which is preliminary data.</text>
</comment>
<evidence type="ECO:0000256" key="4">
    <source>
        <dbReference type="ARBA" id="ARBA00022692"/>
    </source>
</evidence>
<keyword evidence="5 9" id="KW-0732">Signal</keyword>
<feature type="chain" id="PRO_5019882113" description="Transmembrane 9 superfamily member" evidence="9">
    <location>
        <begin position="20"/>
        <end position="632"/>
    </location>
</feature>
<accession>A0A4E0R8H4</accession>
<feature type="transmembrane region" description="Helical" evidence="9">
    <location>
        <begin position="408"/>
        <end position="428"/>
    </location>
</feature>
<protein>
    <recommendedName>
        <fullName evidence="9">Transmembrane 9 superfamily member</fullName>
    </recommendedName>
</protein>
<feature type="transmembrane region" description="Helical" evidence="9">
    <location>
        <begin position="434"/>
        <end position="462"/>
    </location>
</feature>
<feature type="signal peptide" evidence="9">
    <location>
        <begin position="1"/>
        <end position="19"/>
    </location>
</feature>
<feature type="transmembrane region" description="Helical" evidence="9">
    <location>
        <begin position="368"/>
        <end position="387"/>
    </location>
</feature>
<feature type="transmembrane region" description="Helical" evidence="9">
    <location>
        <begin position="557"/>
        <end position="581"/>
    </location>
</feature>